<evidence type="ECO:0000313" key="2">
    <source>
        <dbReference type="EMBL" id="CCI41883.1"/>
    </source>
</evidence>
<feature type="compositionally biased region" description="Low complexity" evidence="1">
    <location>
        <begin position="28"/>
        <end position="41"/>
    </location>
</feature>
<evidence type="ECO:0000256" key="1">
    <source>
        <dbReference type="SAM" id="MobiDB-lite"/>
    </source>
</evidence>
<feature type="region of interest" description="Disordered" evidence="1">
    <location>
        <begin position="28"/>
        <end position="65"/>
    </location>
</feature>
<reference evidence="2 3" key="1">
    <citation type="submission" date="2012-05" db="EMBL/GenBank/DDBJ databases">
        <title>Recombination and specialization in a pathogen metapopulation.</title>
        <authorList>
            <person name="Gardiner A."/>
            <person name="Kemen E."/>
            <person name="Schultz-Larsen T."/>
            <person name="MacLean D."/>
            <person name="Van Oosterhout C."/>
            <person name="Jones J.D.G."/>
        </authorList>
    </citation>
    <scope>NUCLEOTIDE SEQUENCE [LARGE SCALE GENOMIC DNA]</scope>
    <source>
        <strain evidence="2 3">Ac Nc2</strain>
    </source>
</reference>
<dbReference type="InParanoid" id="A0A024G5T9"/>
<evidence type="ECO:0000313" key="3">
    <source>
        <dbReference type="Proteomes" id="UP000053237"/>
    </source>
</evidence>
<accession>A0A024G5T9</accession>
<protein>
    <recommendedName>
        <fullName evidence="4">Small vasohibin-binding protein</fullName>
    </recommendedName>
</protein>
<name>A0A024G5T9_9STRA</name>
<keyword evidence="3" id="KW-1185">Reference proteome</keyword>
<dbReference type="EMBL" id="CAIX01000026">
    <property type="protein sequence ID" value="CCI41883.1"/>
    <property type="molecule type" value="Genomic_DNA"/>
</dbReference>
<comment type="caution">
    <text evidence="2">The sequence shown here is derived from an EMBL/GenBank/DDBJ whole genome shotgun (WGS) entry which is preliminary data.</text>
</comment>
<organism evidence="2 3">
    <name type="scientific">Albugo candida</name>
    <dbReference type="NCBI Taxonomy" id="65357"/>
    <lineage>
        <taxon>Eukaryota</taxon>
        <taxon>Sar</taxon>
        <taxon>Stramenopiles</taxon>
        <taxon>Oomycota</taxon>
        <taxon>Peronosporomycetes</taxon>
        <taxon>Albuginales</taxon>
        <taxon>Albuginaceae</taxon>
        <taxon>Albugo</taxon>
    </lineage>
</organism>
<evidence type="ECO:0008006" key="4">
    <source>
        <dbReference type="Google" id="ProtNLM"/>
    </source>
</evidence>
<dbReference type="Proteomes" id="UP000053237">
    <property type="component" value="Unassembled WGS sequence"/>
</dbReference>
<sequence length="153" mass="17108">MAMDNLPCGAGFRVPLVSTLTKRSKSLALSSSNSATAASNLVKKPQETKAQGFRQQLTERSTRTHSKELNKALRTRNAAISNSIHIPNCVEVEKSIMIEQAKSQRRAEIYALNTILRQLQQEKIAQYIQQQRLMREMQHISSTEMNLVAAIGV</sequence>
<dbReference type="AlphaFoldDB" id="A0A024G5T9"/>
<gene>
    <name evidence="2" type="ORF">BN9_026670</name>
</gene>
<proteinExistence type="predicted"/>